<keyword evidence="3" id="KW-1185">Reference proteome</keyword>
<comment type="caution">
    <text evidence="2">The sequence shown here is derived from an EMBL/GenBank/DDBJ whole genome shotgun (WGS) entry which is preliminary data.</text>
</comment>
<dbReference type="EMBL" id="JAJAQC010000008">
    <property type="protein sequence ID" value="MDA0564013.1"/>
    <property type="molecule type" value="Genomic_DNA"/>
</dbReference>
<protein>
    <submittedName>
        <fullName evidence="2">Uncharacterized protein</fullName>
    </submittedName>
</protein>
<reference evidence="2" key="1">
    <citation type="submission" date="2021-10" db="EMBL/GenBank/DDBJ databases">
        <title>Streptomonospora sp. nov., isolated from mangrove soil.</title>
        <authorList>
            <person name="Chen X."/>
            <person name="Ge X."/>
            <person name="Liu W."/>
        </authorList>
    </citation>
    <scope>NUCLEOTIDE SEQUENCE</scope>
    <source>
        <strain evidence="2">S1-112</strain>
    </source>
</reference>
<accession>A0A9X3SCR9</accession>
<dbReference type="RefSeq" id="WP_270071300.1">
    <property type="nucleotide sequence ID" value="NZ_JAJAQC010000008.1"/>
</dbReference>
<evidence type="ECO:0000313" key="3">
    <source>
        <dbReference type="Proteomes" id="UP001140076"/>
    </source>
</evidence>
<name>A0A9X3SCR9_9ACTN</name>
<evidence type="ECO:0000256" key="1">
    <source>
        <dbReference type="SAM" id="MobiDB-lite"/>
    </source>
</evidence>
<evidence type="ECO:0000313" key="2">
    <source>
        <dbReference type="EMBL" id="MDA0564013.1"/>
    </source>
</evidence>
<feature type="compositionally biased region" description="Low complexity" evidence="1">
    <location>
        <begin position="153"/>
        <end position="176"/>
    </location>
</feature>
<organism evidence="2 3">
    <name type="scientific">Streptomonospora mangrovi</name>
    <dbReference type="NCBI Taxonomy" id="2883123"/>
    <lineage>
        <taxon>Bacteria</taxon>
        <taxon>Bacillati</taxon>
        <taxon>Actinomycetota</taxon>
        <taxon>Actinomycetes</taxon>
        <taxon>Streptosporangiales</taxon>
        <taxon>Nocardiopsidaceae</taxon>
        <taxon>Streptomonospora</taxon>
    </lineage>
</organism>
<feature type="compositionally biased region" description="Gly residues" evidence="1">
    <location>
        <begin position="213"/>
        <end position="224"/>
    </location>
</feature>
<dbReference type="AlphaFoldDB" id="A0A9X3SCR9"/>
<feature type="compositionally biased region" description="Gly residues" evidence="1">
    <location>
        <begin position="91"/>
        <end position="102"/>
    </location>
</feature>
<feature type="compositionally biased region" description="Gly residues" evidence="1">
    <location>
        <begin position="194"/>
        <end position="203"/>
    </location>
</feature>
<gene>
    <name evidence="2" type="ORF">LG943_06690</name>
</gene>
<feature type="region of interest" description="Disordered" evidence="1">
    <location>
        <begin position="84"/>
        <end position="246"/>
    </location>
</feature>
<proteinExistence type="predicted"/>
<sequence length="246" mass="24281">MTERPDDAFEDRLRAILRAEADSVDPSPEALTAIRARTQRTSRLWALLAPSWLRPSLAVGAAALIAASVLLGTPQVRDQILPQSLTAPTDDGGGGAERPGGDSGDDDRVESEPTDRPSAEAPPAEGANPSTDGLAPEASADPATPYGPAQACPPTGSSTTAPPAPSASPGASGSSVPAPPECEEPTDPAPEPGGDPGDTGTPGDGSTTQPEQPGGGDAGGGGGEEPPTTPPNSSGEADPAAALQTH</sequence>
<dbReference type="Proteomes" id="UP001140076">
    <property type="component" value="Unassembled WGS sequence"/>
</dbReference>